<evidence type="ECO:0000313" key="2">
    <source>
        <dbReference type="Proteomes" id="UP000033903"/>
    </source>
</evidence>
<dbReference type="AlphaFoldDB" id="A0A0G0VJB2"/>
<dbReference type="Proteomes" id="UP000033903">
    <property type="component" value="Unassembled WGS sequence"/>
</dbReference>
<protein>
    <submittedName>
        <fullName evidence="1">Uncharacterized protein</fullName>
    </submittedName>
</protein>
<feature type="non-terminal residue" evidence="1">
    <location>
        <position position="21"/>
    </location>
</feature>
<evidence type="ECO:0000313" key="1">
    <source>
        <dbReference type="EMBL" id="KKS00964.1"/>
    </source>
</evidence>
<proteinExistence type="predicted"/>
<gene>
    <name evidence="1" type="ORF">UU54_C0014G0009</name>
</gene>
<sequence>MDKIIKQILAKRGIKTETEVS</sequence>
<organism evidence="1 2">
    <name type="scientific">Candidatus Yanofskybacteria bacterium GW2011_GWA2_41_22</name>
    <dbReference type="NCBI Taxonomy" id="1619023"/>
    <lineage>
        <taxon>Bacteria</taxon>
        <taxon>Candidatus Yanofskyibacteriota</taxon>
    </lineage>
</organism>
<name>A0A0G0VJB2_9BACT</name>
<comment type="caution">
    <text evidence="1">The sequence shown here is derived from an EMBL/GenBank/DDBJ whole genome shotgun (WGS) entry which is preliminary data.</text>
</comment>
<dbReference type="EMBL" id="LCBA01000014">
    <property type="protein sequence ID" value="KKS00964.1"/>
    <property type="molecule type" value="Genomic_DNA"/>
</dbReference>
<reference evidence="1 2" key="1">
    <citation type="journal article" date="2015" name="Nature">
        <title>rRNA introns, odd ribosomes, and small enigmatic genomes across a large radiation of phyla.</title>
        <authorList>
            <person name="Brown C.T."/>
            <person name="Hug L.A."/>
            <person name="Thomas B.C."/>
            <person name="Sharon I."/>
            <person name="Castelle C.J."/>
            <person name="Singh A."/>
            <person name="Wilkins M.J."/>
            <person name="Williams K.H."/>
            <person name="Banfield J.F."/>
        </authorList>
    </citation>
    <scope>NUCLEOTIDE SEQUENCE [LARGE SCALE GENOMIC DNA]</scope>
</reference>
<accession>A0A0G0VJB2</accession>